<comment type="caution">
    <text evidence="1">The sequence shown here is derived from an EMBL/GenBank/DDBJ whole genome shotgun (WGS) entry which is preliminary data.</text>
</comment>
<sequence length="433" mass="46773">MPIFKDFEPKEVQDGAVPPTLRNDLSKSIGMLVLKKNLTKNGNTYVFNAAPSLDKHLRSLHPGATGVDSKIDFLTQQSLGFGTAFVVANSIMGTAGNIVMTDQRISEDIVEGNGFYVVFDYQVRNGHPLTSFSLDQVREVVLDGILIARRGELPDYCFFRTTEAIKTPYNLPLPLVGSQTLAANTNLATAGFPLGLPMKYSAGQMRAYDDKNANFYYAASVDNGCAGSPIFAVGPNNAVSSQVIGIARRGHTPSYNVDVKSKQVVRGTGDATKKLQWEEAQRVDAIRWAVDQTAAVTLLLTFKHVDPHPMAATVVVTCNGKDGKPLALGQVDVPPVLPATPISCNITGKLPSGLLPIELRKISFQVKDAKTPSDAIRLTSLKLQIGNPRVPTEFVSRSRENYGIPGTALPLTIEFPQVDVNVNAVVSQPSPRK</sequence>
<gene>
    <name evidence="1" type="ORF">MVEN_02251500</name>
</gene>
<keyword evidence="2" id="KW-1185">Reference proteome</keyword>
<evidence type="ECO:0000313" key="2">
    <source>
        <dbReference type="Proteomes" id="UP000620124"/>
    </source>
</evidence>
<name>A0A8H6X5R8_9AGAR</name>
<dbReference type="Gene3D" id="2.40.10.10">
    <property type="entry name" value="Trypsin-like serine proteases"/>
    <property type="match status" value="2"/>
</dbReference>
<dbReference type="Proteomes" id="UP000620124">
    <property type="component" value="Unassembled WGS sequence"/>
</dbReference>
<dbReference type="EMBL" id="JACAZI010000025">
    <property type="protein sequence ID" value="KAF7335013.1"/>
    <property type="molecule type" value="Genomic_DNA"/>
</dbReference>
<protein>
    <submittedName>
        <fullName evidence="1">Trypsin-like peptidase domain protein</fullName>
    </submittedName>
</protein>
<accession>A0A8H6X5R8</accession>
<dbReference type="SUPFAM" id="SSF50494">
    <property type="entry name" value="Trypsin-like serine proteases"/>
    <property type="match status" value="1"/>
</dbReference>
<dbReference type="InterPro" id="IPR009003">
    <property type="entry name" value="Peptidase_S1_PA"/>
</dbReference>
<evidence type="ECO:0000313" key="1">
    <source>
        <dbReference type="EMBL" id="KAF7335013.1"/>
    </source>
</evidence>
<reference evidence="1" key="1">
    <citation type="submission" date="2020-05" db="EMBL/GenBank/DDBJ databases">
        <title>Mycena genomes resolve the evolution of fungal bioluminescence.</title>
        <authorList>
            <person name="Tsai I.J."/>
        </authorList>
    </citation>
    <scope>NUCLEOTIDE SEQUENCE</scope>
    <source>
        <strain evidence="1">CCC161011</strain>
    </source>
</reference>
<organism evidence="1 2">
    <name type="scientific">Mycena venus</name>
    <dbReference type="NCBI Taxonomy" id="2733690"/>
    <lineage>
        <taxon>Eukaryota</taxon>
        <taxon>Fungi</taxon>
        <taxon>Dikarya</taxon>
        <taxon>Basidiomycota</taxon>
        <taxon>Agaricomycotina</taxon>
        <taxon>Agaricomycetes</taxon>
        <taxon>Agaricomycetidae</taxon>
        <taxon>Agaricales</taxon>
        <taxon>Marasmiineae</taxon>
        <taxon>Mycenaceae</taxon>
        <taxon>Mycena</taxon>
    </lineage>
</organism>
<dbReference type="InterPro" id="IPR043504">
    <property type="entry name" value="Peptidase_S1_PA_chymotrypsin"/>
</dbReference>
<dbReference type="AlphaFoldDB" id="A0A8H6X5R8"/>
<proteinExistence type="predicted"/>